<feature type="transmembrane region" description="Helical" evidence="12">
    <location>
        <begin position="134"/>
        <end position="152"/>
    </location>
</feature>
<dbReference type="Proteomes" id="UP001200537">
    <property type="component" value="Unassembled WGS sequence"/>
</dbReference>
<keyword evidence="9 12" id="KW-1133">Transmembrane helix</keyword>
<name>A0AAJ1EVD3_9ACTO</name>
<dbReference type="EMBL" id="JAKNHJ010000009">
    <property type="protein sequence ID" value="MCG4617932.1"/>
    <property type="molecule type" value="Genomic_DNA"/>
</dbReference>
<dbReference type="PANTHER" id="PTHR30365">
    <property type="entry name" value="CYTOCHROME D UBIQUINOL OXIDASE"/>
    <property type="match status" value="1"/>
</dbReference>
<evidence type="ECO:0000256" key="12">
    <source>
        <dbReference type="PIRNR" id="PIRNR006446"/>
    </source>
</evidence>
<protein>
    <submittedName>
        <fullName evidence="13">Cytochrome ubiquinol oxidase subunit I</fullName>
    </submittedName>
</protein>
<feature type="transmembrane region" description="Helical" evidence="12">
    <location>
        <begin position="190"/>
        <end position="217"/>
    </location>
</feature>
<evidence type="ECO:0000256" key="7">
    <source>
        <dbReference type="ARBA" id="ARBA00022723"/>
    </source>
</evidence>
<feature type="transmembrane region" description="Helical" evidence="12">
    <location>
        <begin position="238"/>
        <end position="256"/>
    </location>
</feature>
<dbReference type="GO" id="GO:0020037">
    <property type="term" value="F:heme binding"/>
    <property type="evidence" value="ECO:0007669"/>
    <property type="project" value="TreeGrafter"/>
</dbReference>
<comment type="similarity">
    <text evidence="2 12">Belongs to the cytochrome ubiquinol oxidase subunit 1 family.</text>
</comment>
<dbReference type="PIRSF" id="PIRSF006446">
    <property type="entry name" value="Cyt_quinol_oxidase_1"/>
    <property type="match status" value="1"/>
</dbReference>
<keyword evidence="8 12" id="KW-0249">Electron transport</keyword>
<evidence type="ECO:0000313" key="14">
    <source>
        <dbReference type="Proteomes" id="UP001200537"/>
    </source>
</evidence>
<evidence type="ECO:0000256" key="11">
    <source>
        <dbReference type="ARBA" id="ARBA00023136"/>
    </source>
</evidence>
<feature type="transmembrane region" description="Helical" evidence="12">
    <location>
        <begin position="98"/>
        <end position="122"/>
    </location>
</feature>
<feature type="transmembrane region" description="Helical" evidence="12">
    <location>
        <begin position="398"/>
        <end position="420"/>
    </location>
</feature>
<evidence type="ECO:0000256" key="1">
    <source>
        <dbReference type="ARBA" id="ARBA00004651"/>
    </source>
</evidence>
<dbReference type="GO" id="GO:0070069">
    <property type="term" value="C:cytochrome complex"/>
    <property type="evidence" value="ECO:0007669"/>
    <property type="project" value="UniProtKB-UniRule"/>
</dbReference>
<gene>
    <name evidence="13" type="ORF">L0M99_05430</name>
</gene>
<evidence type="ECO:0000256" key="6">
    <source>
        <dbReference type="ARBA" id="ARBA00022692"/>
    </source>
</evidence>
<proteinExistence type="inferred from homology"/>
<keyword evidence="7 12" id="KW-0479">Metal-binding</keyword>
<dbReference type="PANTHER" id="PTHR30365:SF15">
    <property type="entry name" value="CYTOCHROME BD UBIQUINOL OXIDASE SUBUNIT 1"/>
    <property type="match status" value="1"/>
</dbReference>
<feature type="transmembrane region" description="Helical" evidence="12">
    <location>
        <begin position="456"/>
        <end position="480"/>
    </location>
</feature>
<accession>A0AAJ1EVD3</accession>
<dbReference type="GO" id="GO:0046872">
    <property type="term" value="F:metal ion binding"/>
    <property type="evidence" value="ECO:0007669"/>
    <property type="project" value="UniProtKB-UniRule"/>
</dbReference>
<reference evidence="13" key="1">
    <citation type="submission" date="2022-01" db="EMBL/GenBank/DDBJ databases">
        <title>Collection of gut derived symbiotic bacterial strains cultured from healthy donors.</title>
        <authorList>
            <person name="Lin H."/>
            <person name="Kohout C."/>
            <person name="Waligurski E."/>
            <person name="Pamer E.G."/>
        </authorList>
    </citation>
    <scope>NUCLEOTIDE SEQUENCE</scope>
    <source>
        <strain evidence="13">DFI.7.46</strain>
    </source>
</reference>
<dbReference type="GO" id="GO:0009055">
    <property type="term" value="F:electron transfer activity"/>
    <property type="evidence" value="ECO:0007669"/>
    <property type="project" value="UniProtKB-UniRule"/>
</dbReference>
<dbReference type="Pfam" id="PF01654">
    <property type="entry name" value="Cyt_bd_oxida_I"/>
    <property type="match status" value="1"/>
</dbReference>
<dbReference type="GO" id="GO:0005886">
    <property type="term" value="C:plasma membrane"/>
    <property type="evidence" value="ECO:0007669"/>
    <property type="project" value="UniProtKB-SubCell"/>
</dbReference>
<keyword evidence="10 12" id="KW-0408">Iron</keyword>
<feature type="transmembrane region" description="Helical" evidence="12">
    <location>
        <begin position="60"/>
        <end position="78"/>
    </location>
</feature>
<organism evidence="13 14">
    <name type="scientific">Varibaculum cambriense</name>
    <dbReference type="NCBI Taxonomy" id="184870"/>
    <lineage>
        <taxon>Bacteria</taxon>
        <taxon>Bacillati</taxon>
        <taxon>Actinomycetota</taxon>
        <taxon>Actinomycetes</taxon>
        <taxon>Actinomycetales</taxon>
        <taxon>Actinomycetaceae</taxon>
        <taxon>Varibaculum</taxon>
    </lineage>
</organism>
<evidence type="ECO:0000256" key="10">
    <source>
        <dbReference type="ARBA" id="ARBA00023004"/>
    </source>
</evidence>
<sequence>MTIASTALDATMLARWQFGITTVYHFILVPFTIGMSLLVAIMQTKWHKTGEEYWLKATRFFGKLFLINFALGVATGIVQEFQFGMNWSEYSRFVGDIFGAPLACEALISFFMESTFLGLWIFGWGRLSKKAHLTCAWLVFVGVNTSALWIIGANSWMQHPVGATFDPETGRAQLDGLSGFFQVLLNPVLWAAYTHVLTTSWLLVGTFVAGIAIWWMVRSANAGAETEARDIWRPIARFGMVVMIVGGLLTAVTGHIQGQLVAKDQPAKMAAAEALCETPNAGQGAPFTIAAFGPLDATCKDITKIGEVPGVYSFMATNSFTGKVEGLDTLNQKYGSMFSEILSQRGYDMHSQPVDFSPNIIFSFWSFRLMMLFGIFSAVLAIWGLVATKNGKISKSTGLGKFAIWCLPMPYLATTFGWLFTEWGRQPFIVHPVDMEVDGSSVFMLTEHGLSFAVPAWQVLVTLLGFTLIYLALGIVWFLLIKRYVKEGVHVTANEKAVHGEDAGKNLSFAY</sequence>
<evidence type="ECO:0000256" key="4">
    <source>
        <dbReference type="ARBA" id="ARBA00022475"/>
    </source>
</evidence>
<keyword evidence="11 12" id="KW-0472">Membrane</keyword>
<keyword evidence="3 12" id="KW-0813">Transport</keyword>
<evidence type="ECO:0000256" key="5">
    <source>
        <dbReference type="ARBA" id="ARBA00022617"/>
    </source>
</evidence>
<comment type="caution">
    <text evidence="13">The sequence shown here is derived from an EMBL/GenBank/DDBJ whole genome shotgun (WGS) entry which is preliminary data.</text>
</comment>
<dbReference type="GO" id="GO:0019646">
    <property type="term" value="P:aerobic electron transport chain"/>
    <property type="evidence" value="ECO:0007669"/>
    <property type="project" value="InterPro"/>
</dbReference>
<evidence type="ECO:0000256" key="3">
    <source>
        <dbReference type="ARBA" id="ARBA00022448"/>
    </source>
</evidence>
<dbReference type="GO" id="GO:0016682">
    <property type="term" value="F:oxidoreductase activity, acting on diphenols and related substances as donors, oxygen as acceptor"/>
    <property type="evidence" value="ECO:0007669"/>
    <property type="project" value="TreeGrafter"/>
</dbReference>
<evidence type="ECO:0000256" key="9">
    <source>
        <dbReference type="ARBA" id="ARBA00022989"/>
    </source>
</evidence>
<dbReference type="RefSeq" id="WP_024059161.1">
    <property type="nucleotide sequence ID" value="NZ_JAGZVZ010000001.1"/>
</dbReference>
<keyword evidence="5 12" id="KW-0349">Heme</keyword>
<feature type="transmembrane region" description="Helical" evidence="12">
    <location>
        <begin position="365"/>
        <end position="386"/>
    </location>
</feature>
<comment type="subcellular location">
    <subcellularLocation>
        <location evidence="1">Cell membrane</location>
        <topology evidence="1">Multi-pass membrane protein</topology>
    </subcellularLocation>
</comment>
<evidence type="ECO:0000256" key="8">
    <source>
        <dbReference type="ARBA" id="ARBA00022982"/>
    </source>
</evidence>
<dbReference type="InterPro" id="IPR002585">
    <property type="entry name" value="Cyt-d_ubiquinol_oxidase_su_1"/>
</dbReference>
<feature type="transmembrane region" description="Helical" evidence="12">
    <location>
        <begin position="16"/>
        <end position="39"/>
    </location>
</feature>
<keyword evidence="4 12" id="KW-1003">Cell membrane</keyword>
<keyword evidence="6 12" id="KW-0812">Transmembrane</keyword>
<evidence type="ECO:0000256" key="2">
    <source>
        <dbReference type="ARBA" id="ARBA00009819"/>
    </source>
</evidence>
<evidence type="ECO:0000313" key="13">
    <source>
        <dbReference type="EMBL" id="MCG4617932.1"/>
    </source>
</evidence>
<dbReference type="AlphaFoldDB" id="A0AAJ1EVD3"/>